<name>A0A3B0VZE3_9ZZZZ</name>
<dbReference type="Gene3D" id="3.40.50.2000">
    <property type="entry name" value="Glycogen Phosphorylase B"/>
    <property type="match status" value="1"/>
</dbReference>
<dbReference type="Pfam" id="PF04413">
    <property type="entry name" value="Glycos_transf_N"/>
    <property type="match status" value="1"/>
</dbReference>
<gene>
    <name evidence="3" type="ORF">MNBD_GAMMA03-2106</name>
</gene>
<dbReference type="InterPro" id="IPR038107">
    <property type="entry name" value="Glycos_transf_N_sf"/>
</dbReference>
<protein>
    <submittedName>
        <fullName evidence="3">3-deoxy-D-manno-octulosonic acid transferase</fullName>
        <ecNumber evidence="3">2.4.99.12</ecNumber>
    </submittedName>
</protein>
<feature type="domain" description="3-deoxy-D-manno-octulosonic-acid transferase N-terminal" evidence="2">
    <location>
        <begin position="32"/>
        <end position="206"/>
    </location>
</feature>
<reference evidence="3" key="1">
    <citation type="submission" date="2018-06" db="EMBL/GenBank/DDBJ databases">
        <authorList>
            <person name="Zhirakovskaya E."/>
        </authorList>
    </citation>
    <scope>NUCLEOTIDE SEQUENCE</scope>
</reference>
<keyword evidence="3" id="KW-0328">Glycosyltransferase</keyword>
<dbReference type="GO" id="GO:0043842">
    <property type="term" value="F:Kdo transferase activity"/>
    <property type="evidence" value="ECO:0007669"/>
    <property type="project" value="UniProtKB-EC"/>
</dbReference>
<sequence>MIYQLLIRLFSPFICLLITKDSIKKQGGGNFIKQRLGLDYPALPQVSQRIWIHCASVGEVKAAEPLIRALESTHHILVTTNTPTGKQQISNLFQNKVDHCYLPLDWPFAIKHFLRNCLPTECWIVETEIWPNLYRICAQHAIPLSIINGRLSPKTLNAPSWLKKSYQQSLLKVNKILARSQTEADRFIALGAPPHIVTVLGNLKYAQIQAVPHASNPMPRDYVLLASSHHDEELHIAQQWKNLQRPELLVIVPRHPNRSEAIQKQLLSLFPDLKIASKNQHPNAMTTLFLDDRMSKLMPLFEHAKLVIMGGSFVSKGGHNILEPATYQKAIITGSNMSDFIEEMALLQNHSGIIQCQNVQALSKILPPLLNDQKQRQILGKNAFKAIQTQQSILQDYLNQLL</sequence>
<organism evidence="3">
    <name type="scientific">hydrothermal vent metagenome</name>
    <dbReference type="NCBI Taxonomy" id="652676"/>
    <lineage>
        <taxon>unclassified sequences</taxon>
        <taxon>metagenomes</taxon>
        <taxon>ecological metagenomes</taxon>
    </lineage>
</organism>
<dbReference type="GO" id="GO:0009245">
    <property type="term" value="P:lipid A biosynthetic process"/>
    <property type="evidence" value="ECO:0007669"/>
    <property type="project" value="TreeGrafter"/>
</dbReference>
<dbReference type="GO" id="GO:0005886">
    <property type="term" value="C:plasma membrane"/>
    <property type="evidence" value="ECO:0007669"/>
    <property type="project" value="TreeGrafter"/>
</dbReference>
<evidence type="ECO:0000259" key="2">
    <source>
        <dbReference type="Pfam" id="PF04413"/>
    </source>
</evidence>
<keyword evidence="1 3" id="KW-0808">Transferase</keyword>
<proteinExistence type="predicted"/>
<evidence type="ECO:0000256" key="1">
    <source>
        <dbReference type="ARBA" id="ARBA00022679"/>
    </source>
</evidence>
<dbReference type="AlphaFoldDB" id="A0A3B0VZE3"/>
<dbReference type="InterPro" id="IPR007507">
    <property type="entry name" value="Glycos_transf_N"/>
</dbReference>
<dbReference type="PANTHER" id="PTHR42755">
    <property type="entry name" value="3-DEOXY-MANNO-OCTULOSONATE CYTIDYLYLTRANSFERASE"/>
    <property type="match status" value="1"/>
</dbReference>
<dbReference type="EMBL" id="UOFC01000246">
    <property type="protein sequence ID" value="VAW48935.1"/>
    <property type="molecule type" value="Genomic_DNA"/>
</dbReference>
<evidence type="ECO:0000313" key="3">
    <source>
        <dbReference type="EMBL" id="VAW48935.1"/>
    </source>
</evidence>
<dbReference type="PANTHER" id="PTHR42755:SF1">
    <property type="entry name" value="3-DEOXY-D-MANNO-OCTULOSONIC ACID TRANSFERASE, MITOCHONDRIAL-RELATED"/>
    <property type="match status" value="1"/>
</dbReference>
<dbReference type="EC" id="2.4.99.12" evidence="3"/>
<dbReference type="Gene3D" id="3.40.50.11720">
    <property type="entry name" value="3-Deoxy-D-manno-octulosonic-acid transferase, N-terminal domain"/>
    <property type="match status" value="1"/>
</dbReference>
<dbReference type="InterPro" id="IPR039901">
    <property type="entry name" value="Kdotransferase"/>
</dbReference>
<accession>A0A3B0VZE3</accession>
<dbReference type="SUPFAM" id="SSF53756">
    <property type="entry name" value="UDP-Glycosyltransferase/glycogen phosphorylase"/>
    <property type="match status" value="1"/>
</dbReference>